<evidence type="ECO:0000259" key="5">
    <source>
        <dbReference type="PROSITE" id="PS50053"/>
    </source>
</evidence>
<dbReference type="InterPro" id="IPR020472">
    <property type="entry name" value="WD40_PAC1"/>
</dbReference>
<dbReference type="PROSITE" id="PS50294">
    <property type="entry name" value="WD_REPEATS_REGION"/>
    <property type="match status" value="4"/>
</dbReference>
<dbReference type="InterPro" id="IPR046341">
    <property type="entry name" value="SET_dom_sf"/>
</dbReference>
<dbReference type="Gene3D" id="3.10.50.40">
    <property type="match status" value="1"/>
</dbReference>
<dbReference type="CDD" id="cd02440">
    <property type="entry name" value="AdoMet_MTases"/>
    <property type="match status" value="1"/>
</dbReference>
<evidence type="ECO:0000256" key="2">
    <source>
        <dbReference type="ARBA" id="ARBA00022737"/>
    </source>
</evidence>
<feature type="repeat" description="WD" evidence="3">
    <location>
        <begin position="1193"/>
        <end position="1234"/>
    </location>
</feature>
<evidence type="ECO:0000256" key="3">
    <source>
        <dbReference type="PROSITE-ProRule" id="PRU00221"/>
    </source>
</evidence>
<dbReference type="CDD" id="cd17039">
    <property type="entry name" value="Ubl_ubiquitin_like"/>
    <property type="match status" value="1"/>
</dbReference>
<dbReference type="CDD" id="cd10527">
    <property type="entry name" value="SET_LSMT"/>
    <property type="match status" value="1"/>
</dbReference>
<dbReference type="InterPro" id="IPR001680">
    <property type="entry name" value="WD40_rpt"/>
</dbReference>
<evidence type="ECO:0000313" key="9">
    <source>
        <dbReference type="Proteomes" id="UP000186817"/>
    </source>
</evidence>
<evidence type="ECO:0000256" key="4">
    <source>
        <dbReference type="PROSITE-ProRule" id="PRU00277"/>
    </source>
</evidence>
<dbReference type="PANTHER" id="PTHR43036">
    <property type="entry name" value="OSJNBB0011N17.9 PROTEIN"/>
    <property type="match status" value="1"/>
</dbReference>
<reference evidence="8 9" key="1">
    <citation type="submission" date="2016-02" db="EMBL/GenBank/DDBJ databases">
        <title>Genome analysis of coral dinoflagellate symbionts highlights evolutionary adaptations to a symbiotic lifestyle.</title>
        <authorList>
            <person name="Aranda M."/>
            <person name="Li Y."/>
            <person name="Liew Y.J."/>
            <person name="Baumgarten S."/>
            <person name="Simakov O."/>
            <person name="Wilson M."/>
            <person name="Piel J."/>
            <person name="Ashoor H."/>
            <person name="Bougouffa S."/>
            <person name="Bajic V.B."/>
            <person name="Ryu T."/>
            <person name="Ravasi T."/>
            <person name="Bayer T."/>
            <person name="Micklem G."/>
            <person name="Kim H."/>
            <person name="Bhak J."/>
            <person name="Lajeunesse T.C."/>
            <person name="Voolstra C.R."/>
        </authorList>
    </citation>
    <scope>NUCLEOTIDE SEQUENCE [LARGE SCALE GENOMIC DNA]</scope>
    <source>
        <strain evidence="8 9">CCMP2467</strain>
    </source>
</reference>
<keyword evidence="4" id="KW-0413">Isomerase</keyword>
<dbReference type="OrthoDB" id="2013972at2759"/>
<dbReference type="Gene3D" id="3.90.1410.10">
    <property type="entry name" value="set domain protein methyltransferase, domain 1"/>
    <property type="match status" value="1"/>
</dbReference>
<dbReference type="PROSITE" id="PS50059">
    <property type="entry name" value="FKBP_PPIASE"/>
    <property type="match status" value="1"/>
</dbReference>
<dbReference type="Pfam" id="PF00254">
    <property type="entry name" value="FKBP_C"/>
    <property type="match status" value="1"/>
</dbReference>
<dbReference type="Gene3D" id="2.130.10.10">
    <property type="entry name" value="YVTN repeat-like/Quinoprotein amine dehydrogenase"/>
    <property type="match status" value="3"/>
</dbReference>
<name>A0A1Q9E943_SYMMI</name>
<evidence type="ECO:0000256" key="1">
    <source>
        <dbReference type="ARBA" id="ARBA00022574"/>
    </source>
</evidence>
<dbReference type="SUPFAM" id="SSF50998">
    <property type="entry name" value="Quinoprotein alcohol dehydrogenase-like"/>
    <property type="match status" value="1"/>
</dbReference>
<dbReference type="Pfam" id="PF08241">
    <property type="entry name" value="Methyltransf_11"/>
    <property type="match status" value="1"/>
</dbReference>
<keyword evidence="2" id="KW-0677">Repeat</keyword>
<dbReference type="InterPro" id="IPR019775">
    <property type="entry name" value="WD40_repeat_CS"/>
</dbReference>
<dbReference type="SUPFAM" id="SSF82199">
    <property type="entry name" value="SET domain"/>
    <property type="match status" value="1"/>
</dbReference>
<dbReference type="InterPro" id="IPR046357">
    <property type="entry name" value="PPIase_dom_sf"/>
</dbReference>
<dbReference type="InterPro" id="IPR015943">
    <property type="entry name" value="WD40/YVTN_repeat-like_dom_sf"/>
</dbReference>
<dbReference type="InterPro" id="IPR001214">
    <property type="entry name" value="SET_dom"/>
</dbReference>
<dbReference type="InterPro" id="IPR029063">
    <property type="entry name" value="SAM-dependent_MTases_sf"/>
</dbReference>
<dbReference type="PROSITE" id="PS50280">
    <property type="entry name" value="SET"/>
    <property type="match status" value="1"/>
</dbReference>
<evidence type="ECO:0000259" key="7">
    <source>
        <dbReference type="PROSITE" id="PS50280"/>
    </source>
</evidence>
<dbReference type="Pfam" id="PF00400">
    <property type="entry name" value="WD40"/>
    <property type="match status" value="6"/>
</dbReference>
<dbReference type="Gene3D" id="3.40.50.150">
    <property type="entry name" value="Vaccinia Virus protein VP39"/>
    <property type="match status" value="1"/>
</dbReference>
<dbReference type="SUPFAM" id="SSF53335">
    <property type="entry name" value="S-adenosyl-L-methionine-dependent methyltransferases"/>
    <property type="match status" value="1"/>
</dbReference>
<keyword evidence="1 3" id="KW-0853">WD repeat</keyword>
<dbReference type="PRINTS" id="PR00320">
    <property type="entry name" value="GPROTEINBRPT"/>
</dbReference>
<feature type="domain" description="PPIase FKBP-type" evidence="6">
    <location>
        <begin position="78"/>
        <end position="153"/>
    </location>
</feature>
<dbReference type="Proteomes" id="UP000186817">
    <property type="component" value="Unassembled WGS sequence"/>
</dbReference>
<proteinExistence type="predicted"/>
<dbReference type="InterPro" id="IPR001179">
    <property type="entry name" value="PPIase_FKBP_dom"/>
</dbReference>
<dbReference type="InterPro" id="IPR013216">
    <property type="entry name" value="Methyltransf_11"/>
</dbReference>
<dbReference type="PROSITE" id="PS00678">
    <property type="entry name" value="WD_REPEATS_1"/>
    <property type="match status" value="1"/>
</dbReference>
<keyword evidence="9" id="KW-1185">Reference proteome</keyword>
<keyword evidence="4" id="KW-0697">Rotamase</keyword>
<dbReference type="GO" id="GO:0008757">
    <property type="term" value="F:S-adenosylmethionine-dependent methyltransferase activity"/>
    <property type="evidence" value="ECO:0007669"/>
    <property type="project" value="InterPro"/>
</dbReference>
<dbReference type="PANTHER" id="PTHR43036:SF2">
    <property type="entry name" value="OS04G0481300 PROTEIN"/>
    <property type="match status" value="1"/>
</dbReference>
<feature type="repeat" description="WD" evidence="3">
    <location>
        <begin position="1780"/>
        <end position="1821"/>
    </location>
</feature>
<protein>
    <recommendedName>
        <fullName evidence="4">peptidylprolyl isomerase</fullName>
        <ecNumber evidence="4">5.2.1.8</ecNumber>
    </recommendedName>
</protein>
<feature type="domain" description="Ubiquitin-like" evidence="5">
    <location>
        <begin position="1111"/>
        <end position="1165"/>
    </location>
</feature>
<comment type="caution">
    <text evidence="8">The sequence shown here is derived from an EMBL/GenBank/DDBJ whole genome shotgun (WGS) entry which is preliminary data.</text>
</comment>
<dbReference type="SMART" id="SM00213">
    <property type="entry name" value="UBQ"/>
    <property type="match status" value="1"/>
</dbReference>
<sequence>MLSSTGALRTALLAGHVVGKPVAGCFRTPASASRSRGPPATCGIVAAVGAMALVPGSRKVSAHLGAVAMAAAREAADGDEVYVKYEGRLTEDNSIFDSSEGKEPLCFIVGAGQVVPGFDRAVKGLKVGEKKTVTISPEDAYGQRSDAMIMNIPAAQVPKGLQEGMQVMLGGGQQKMPAKVKQVLDDGSAMLDLNHPLAGKELKFDLELVGFHEVVKGMDMVGWQGQTVKVPFAVANSPVSEALKEANWKWPQGWPYKEDDFRRQDESDDSGFYAQPRFVTHIDEDAIDAIRNFYDVQFAQAPQGEYSVLDICSSWISHYPKNLKAKRVAITGMVEQELAANKQATEFAVADLNKMPKLPYGDSEFDFVTNVELAANKQATEFAVADLNKMPKLPYGDSEFDFVTNVVSVDYLTKPRDVFSEMHRVLKPGGVAIMSFSNRCFFTKAISMWVRDMSDGPGHCQIVGNYFHFNPSGGWKDIQSVDISKGPRANPMWVVVAVKACNSRIILFGSAGNVAHDHNHMDLRLARAPKHPVPNYGKFRFGVLLQPARGTMTVKLSPGSGATTPVMCCCGIAQEEGILEDVDRLAGFNLVQILWVARECHAPAGVHPLAPGEELPGASMLLRRCNRRAVPWAMFENTSLFTGIPLQLATGSLADGPPESLTAALKGTSLLRHTLSLRTKLLEAVGPELQRADDRQHLWELSVWAQSVIMSRAFKIPKGSDRLVLIPIVDIANHAATHRLANADVRNNADGSVSMVAVRDIAKREEVRICYGEYTNEQLLFCYGFVIPDNPCQGLVCPLQFPDSPKRQLVPHTLPAKAGPLLYRASGTVPCELLLALKVANITETQAAELLEAKTCKPNLSEHVVADVLAGGKELGVIRAGSGTPGGVLAHNGEEAAASAAGDGAGRFTAAAAAVLELGHCHGFASAMAMQVVVSMETVGDDAAEPFFRGLFGELRRDWEGEIGIRFLAQSTFVITSLGRHLGNSDALEEDCSVTLWLSETESKLASVKVGPSSPVIQGYAYTEVFPRVVVHLGREYRLTQTCWRDMSDGWPDACGLPAADMVEQRFARFLGGAYDFHGGYPSFCDAEDGRRAGMLNFRAVPGIATLPTCPEMTVYELKQQLEAVTGVPPVQQMLSFGNRLMSKNGVTLEREGVANGDLLVLAVQVGSVLATGSKDGTARLWAVESGMCLRALAGHCHSVVSIEFAPSGSTVATASLDGTARIWSVETGSCLAELAGHADEVYSATFAPSGGQVLTASQDHTARVWSVDGTCAHVLDKHLGAVSAARFSPDGSRIVTASTDGTARVWEPVFGKCLLTLQGHGGSVSIAEISPDSTMLLTCALDTQGVLLRDASSGQVLRSLGDGLLVHTSDFSPDGSMIVAACCDWIARLWNCDDGRCLQNKIDRLDGFILIGRGLAKRLDLIREGGHFYAGAQCRAFFRVTDTFQWSCVKGMLMISKHFGDLDICVPMNTRKQVPKLGLDLCQRTDQLVGVIARSASSLETCLVDSPWRREHRDDGTAGSLPRVPVQNIDFKIAFEDEKSTEMEVLLQKGADVSPHDLRNGTRHVAQQAPAAVVTFLENGQSGSVFVYCGEDFTGLDFSLKPDQCVIVGDGKFVEGRIAAIWMVTLTLGVRSPDQCNAADLNRFLDMTQDNVDKLIFEELKTKALTGKSFVEFVELDNPPVRGIIANMSSRATARAQRPGREAMDTPKSYAARDYLQHCEHVLRVLGAPAGENLATVEFRHEAQLRRASFCADASLVVTICANHKVFVWQVATGKLVQEMSHADPVACAAFSPDSVQLVTGGEDAVARVWDVTSGSCNVVLAGHEAQITSAAFSP</sequence>
<dbReference type="EMBL" id="LSRX01000222">
    <property type="protein sequence ID" value="OLQ03936.1"/>
    <property type="molecule type" value="Genomic_DNA"/>
</dbReference>
<dbReference type="InterPro" id="IPR000626">
    <property type="entry name" value="Ubiquitin-like_dom"/>
</dbReference>
<feature type="repeat" description="WD" evidence="3">
    <location>
        <begin position="1235"/>
        <end position="1269"/>
    </location>
</feature>
<dbReference type="SUPFAM" id="SSF54236">
    <property type="entry name" value="Ubiquitin-like"/>
    <property type="match status" value="1"/>
</dbReference>
<organism evidence="8 9">
    <name type="scientific">Symbiodinium microadriaticum</name>
    <name type="common">Dinoflagellate</name>
    <name type="synonym">Zooxanthella microadriatica</name>
    <dbReference type="NCBI Taxonomy" id="2951"/>
    <lineage>
        <taxon>Eukaryota</taxon>
        <taxon>Sar</taxon>
        <taxon>Alveolata</taxon>
        <taxon>Dinophyceae</taxon>
        <taxon>Suessiales</taxon>
        <taxon>Symbiodiniaceae</taxon>
        <taxon>Symbiodinium</taxon>
    </lineage>
</organism>
<dbReference type="SUPFAM" id="SSF54534">
    <property type="entry name" value="FKBP-like"/>
    <property type="match status" value="1"/>
</dbReference>
<dbReference type="PROSITE" id="PS50082">
    <property type="entry name" value="WD_REPEATS_2"/>
    <property type="match status" value="5"/>
</dbReference>
<feature type="domain" description="SET" evidence="7">
    <location>
        <begin position="550"/>
        <end position="772"/>
    </location>
</feature>
<feature type="repeat" description="WD" evidence="3">
    <location>
        <begin position="1276"/>
        <end position="1308"/>
    </location>
</feature>
<dbReference type="EC" id="5.2.1.8" evidence="4"/>
<dbReference type="CDD" id="cd00200">
    <property type="entry name" value="WD40"/>
    <property type="match status" value="1"/>
</dbReference>
<dbReference type="Pfam" id="PF00240">
    <property type="entry name" value="ubiquitin"/>
    <property type="match status" value="1"/>
</dbReference>
<dbReference type="InterPro" id="IPR029071">
    <property type="entry name" value="Ubiquitin-like_domsf"/>
</dbReference>
<dbReference type="InterPro" id="IPR011047">
    <property type="entry name" value="Quinoprotein_ADH-like_sf"/>
</dbReference>
<dbReference type="SMART" id="SM00320">
    <property type="entry name" value="WD40"/>
    <property type="match status" value="8"/>
</dbReference>
<accession>A0A1Q9E943</accession>
<dbReference type="Gene3D" id="3.10.20.90">
    <property type="entry name" value="Phosphatidylinositol 3-kinase Catalytic Subunit, Chain A, domain 1"/>
    <property type="match status" value="1"/>
</dbReference>
<dbReference type="PROSITE" id="PS50053">
    <property type="entry name" value="UBIQUITIN_2"/>
    <property type="match status" value="1"/>
</dbReference>
<feature type="repeat" description="WD" evidence="3">
    <location>
        <begin position="1167"/>
        <end position="1192"/>
    </location>
</feature>
<gene>
    <name evidence="8" type="primary">HET-E1</name>
    <name evidence="8" type="ORF">AK812_SmicGene13036</name>
</gene>
<comment type="catalytic activity">
    <reaction evidence="4">
        <text>[protein]-peptidylproline (omega=180) = [protein]-peptidylproline (omega=0)</text>
        <dbReference type="Rhea" id="RHEA:16237"/>
        <dbReference type="Rhea" id="RHEA-COMP:10747"/>
        <dbReference type="Rhea" id="RHEA-COMP:10748"/>
        <dbReference type="ChEBI" id="CHEBI:83833"/>
        <dbReference type="ChEBI" id="CHEBI:83834"/>
        <dbReference type="EC" id="5.2.1.8"/>
    </reaction>
</comment>
<evidence type="ECO:0000313" key="8">
    <source>
        <dbReference type="EMBL" id="OLQ03936.1"/>
    </source>
</evidence>
<evidence type="ECO:0000259" key="6">
    <source>
        <dbReference type="PROSITE" id="PS50059"/>
    </source>
</evidence>
<dbReference type="GO" id="GO:0003755">
    <property type="term" value="F:peptidyl-prolyl cis-trans isomerase activity"/>
    <property type="evidence" value="ECO:0007669"/>
    <property type="project" value="UniProtKB-KW"/>
</dbReference>